<organism evidence="1">
    <name type="scientific">Alloyangia sp. H15</name>
    <dbReference type="NCBI Taxonomy" id="3029062"/>
    <lineage>
        <taxon>Bacteria</taxon>
        <taxon>Pseudomonadati</taxon>
        <taxon>Pseudomonadota</taxon>
        <taxon>Alphaproteobacteria</taxon>
        <taxon>Rhodobacterales</taxon>
        <taxon>Roseobacteraceae</taxon>
        <taxon>Alloyangia</taxon>
    </lineage>
</organism>
<gene>
    <name evidence="1" type="ORF">PVT71_21790</name>
</gene>
<dbReference type="AlphaFoldDB" id="A0AAU8AMX3"/>
<sequence>MTRITPEALYRLLPAVHRLRDAGEGGPLAALMAVLAREGAVVEENIEQLLDNLFIETCEDWAAPYIGGTIGYRALYEVEGVQVGTRAEVANTIGYRRRKGTAAVLEALARDVTGWPAHVVEYFQVTATCQHMNHVRPGHALAPRLSDPLPLESLDRAFDRTLQTVDVRSIQQTVSRRSLGGRHNFQNIGLWLWRLMARGSTRMPVTAVDARRYLFDPLGAPRQLVNLPLPEATITSISRPEHVPGDISRRALDADPALWYGADRALALYLDGEFVPVSRIEACDLSDDGPGWNHSPHTALPEAELRLREGTPLPDPLLPPDPPNAMIRIDPVLGRIAFPDAETREIRATWHSGFPGRIGGGEYNRARTLTRDPGQALVLYPGPDHVTLQSALDAVAAEGGIVELTANEVFAEPAALRAGAGTEVILRAANGLRPILRPGGPLTLEGGAEARLALDGVTVEGAPVEIGPDGDGASPATVTLRHVTLIPGLSFTDTGAPATPNATSLAVSAIGVELLLDRCITGPIAMDETTNAEIRDSIVDAAALVPRESAAALAISGPGLEGDPAGALTIRASTVVGRILARVFPLVSDSLLHARSESGAPVRAIRRQQGCMRFSFVPHGSVTPRRYRCQPQLAIAEAVAEAEEGGPVTDADRAQIIARVSRAMRPGFTSQRASDPAYLQLRGVAPREIRAGASDEGEMGAWHLLAAPQREANLRIRLEEYLRFGLEAGLFHET</sequence>
<protein>
    <submittedName>
        <fullName evidence="1">Uncharacterized protein</fullName>
    </submittedName>
</protein>
<proteinExistence type="predicted"/>
<dbReference type="EMBL" id="CP123385">
    <property type="protein sequence ID" value="XCC95716.1"/>
    <property type="molecule type" value="Genomic_DNA"/>
</dbReference>
<name>A0AAU8AMX3_9RHOB</name>
<dbReference type="RefSeq" id="WP_353474582.1">
    <property type="nucleotide sequence ID" value="NZ_CP123385.1"/>
</dbReference>
<reference evidence="1" key="1">
    <citation type="submission" date="2023-02" db="EMBL/GenBank/DDBJ databases">
        <title>Description and genomic characterization of Salipiger bruguierae sp. nov., isolated from the sediment of mangrove plant Bruguiera sexangula.</title>
        <authorList>
            <person name="Long M."/>
        </authorList>
    </citation>
    <scope>NUCLEOTIDE SEQUENCE</scope>
    <source>
        <strain evidence="1">H15</strain>
    </source>
</reference>
<accession>A0AAU8AMX3</accession>
<evidence type="ECO:0000313" key="1">
    <source>
        <dbReference type="EMBL" id="XCC95716.1"/>
    </source>
</evidence>